<dbReference type="Gene3D" id="3.40.50.1820">
    <property type="entry name" value="alpha/beta hydrolase"/>
    <property type="match status" value="1"/>
</dbReference>
<evidence type="ECO:0000313" key="3">
    <source>
        <dbReference type="Proteomes" id="UP001056035"/>
    </source>
</evidence>
<dbReference type="EMBL" id="CP098502">
    <property type="protein sequence ID" value="UTI65532.1"/>
    <property type="molecule type" value="Genomic_DNA"/>
</dbReference>
<dbReference type="GO" id="GO:0016787">
    <property type="term" value="F:hydrolase activity"/>
    <property type="evidence" value="ECO:0007669"/>
    <property type="project" value="UniProtKB-KW"/>
</dbReference>
<dbReference type="InterPro" id="IPR000073">
    <property type="entry name" value="AB_hydrolase_1"/>
</dbReference>
<dbReference type="SUPFAM" id="SSF53474">
    <property type="entry name" value="alpha/beta-Hydrolases"/>
    <property type="match status" value="1"/>
</dbReference>
<evidence type="ECO:0000259" key="1">
    <source>
        <dbReference type="Pfam" id="PF12697"/>
    </source>
</evidence>
<accession>A0ABY5DXY8</accession>
<name>A0ABY5DXY8_9ACTN</name>
<gene>
    <name evidence="2" type="ORF">NBH00_04785</name>
</gene>
<keyword evidence="2" id="KW-0378">Hydrolase</keyword>
<feature type="domain" description="AB hydrolase-1" evidence="1">
    <location>
        <begin position="14"/>
        <end position="252"/>
    </location>
</feature>
<organism evidence="2 3">
    <name type="scientific">Paraconexibacter antarcticus</name>
    <dbReference type="NCBI Taxonomy" id="2949664"/>
    <lineage>
        <taxon>Bacteria</taxon>
        <taxon>Bacillati</taxon>
        <taxon>Actinomycetota</taxon>
        <taxon>Thermoleophilia</taxon>
        <taxon>Solirubrobacterales</taxon>
        <taxon>Paraconexibacteraceae</taxon>
        <taxon>Paraconexibacter</taxon>
    </lineage>
</organism>
<dbReference type="Proteomes" id="UP001056035">
    <property type="component" value="Chromosome"/>
</dbReference>
<reference evidence="2 3" key="1">
    <citation type="submission" date="2022-06" db="EMBL/GenBank/DDBJ databases">
        <title>Paraconexibacter antarcticus.</title>
        <authorList>
            <person name="Kim C.S."/>
        </authorList>
    </citation>
    <scope>NUCLEOTIDE SEQUENCE [LARGE SCALE GENOMIC DNA]</scope>
    <source>
        <strain evidence="2 3">02-257</strain>
    </source>
</reference>
<dbReference type="RefSeq" id="WP_254572212.1">
    <property type="nucleotide sequence ID" value="NZ_CP098502.1"/>
</dbReference>
<dbReference type="Pfam" id="PF12697">
    <property type="entry name" value="Abhydrolase_6"/>
    <property type="match status" value="1"/>
</dbReference>
<dbReference type="PANTHER" id="PTHR43798">
    <property type="entry name" value="MONOACYLGLYCEROL LIPASE"/>
    <property type="match status" value="1"/>
</dbReference>
<sequence length="265" mass="28561">MSLNHVRRGAGEPLVLVHGIGSQWRIFEPVLDRLAEDFDVIAIDLPGFGHSPHDGTGPSVKAQAIRVAEFFEEARVEVPHVAGNSMGGAIALELARMGAVRSATAISPAGFWTGRERVFCQQSLQNARRLLGVLAPVVPTLLRSPVGRVALMKQLVARPQLMDAEAAIDHLDLLTKAPAFDACCDAFAGYTFHDADELRGVPVTIAWGDHDYLLLTRQRDRARHVLPWARHIALPGCGHAPFSDDPALLADVMRAGARAEPATAA</sequence>
<dbReference type="InterPro" id="IPR050266">
    <property type="entry name" value="AB_hydrolase_sf"/>
</dbReference>
<proteinExistence type="predicted"/>
<dbReference type="PRINTS" id="PR00111">
    <property type="entry name" value="ABHYDROLASE"/>
</dbReference>
<dbReference type="InterPro" id="IPR029058">
    <property type="entry name" value="AB_hydrolase_fold"/>
</dbReference>
<dbReference type="PANTHER" id="PTHR43798:SF33">
    <property type="entry name" value="HYDROLASE, PUTATIVE (AFU_ORTHOLOGUE AFUA_2G14860)-RELATED"/>
    <property type="match status" value="1"/>
</dbReference>
<evidence type="ECO:0000313" key="2">
    <source>
        <dbReference type="EMBL" id="UTI65532.1"/>
    </source>
</evidence>
<keyword evidence="3" id="KW-1185">Reference proteome</keyword>
<protein>
    <submittedName>
        <fullName evidence="2">Alpha/beta hydrolase</fullName>
    </submittedName>
</protein>